<evidence type="ECO:0000313" key="2">
    <source>
        <dbReference type="EMBL" id="KAB8222522.1"/>
    </source>
</evidence>
<organism evidence="2 3">
    <name type="scientific">Aspergillus novoparasiticus</name>
    <dbReference type="NCBI Taxonomy" id="986946"/>
    <lineage>
        <taxon>Eukaryota</taxon>
        <taxon>Fungi</taxon>
        <taxon>Dikarya</taxon>
        <taxon>Ascomycota</taxon>
        <taxon>Pezizomycotina</taxon>
        <taxon>Eurotiomycetes</taxon>
        <taxon>Eurotiomycetidae</taxon>
        <taxon>Eurotiales</taxon>
        <taxon>Aspergillaceae</taxon>
        <taxon>Aspergillus</taxon>
        <taxon>Aspergillus subgen. Circumdati</taxon>
    </lineage>
</organism>
<dbReference type="EMBL" id="ML733412">
    <property type="protein sequence ID" value="KAB8222522.1"/>
    <property type="molecule type" value="Genomic_DNA"/>
</dbReference>
<reference evidence="2 3" key="1">
    <citation type="submission" date="2019-04" db="EMBL/GenBank/DDBJ databases">
        <title>Fungal friends and foes A comparative genomics study of 23 Aspergillus species from section Flavi.</title>
        <authorList>
            <consortium name="DOE Joint Genome Institute"/>
            <person name="Kjaerbolling I."/>
            <person name="Vesth T.C."/>
            <person name="Frisvad J.C."/>
            <person name="Nybo J.L."/>
            <person name="Theobald S."/>
            <person name="Kildgaard S."/>
            <person name="Petersen T.I."/>
            <person name="Kuo A."/>
            <person name="Sato A."/>
            <person name="Lyhne E.K."/>
            <person name="Kogle M.E."/>
            <person name="Wiebenga A."/>
            <person name="Kun R.S."/>
            <person name="Lubbers R.J."/>
            <person name="Makela M.R."/>
            <person name="Barry K."/>
            <person name="Chovatia M."/>
            <person name="Clum A."/>
            <person name="Daum C."/>
            <person name="Haridas S."/>
            <person name="He G."/>
            <person name="LaButti K."/>
            <person name="Lipzen A."/>
            <person name="Mondo S."/>
            <person name="Pangilinan J."/>
            <person name="Riley R."/>
            <person name="Salamov A."/>
            <person name="Simmons B.A."/>
            <person name="Magnuson J.K."/>
            <person name="Henrissat B."/>
            <person name="Mortensen U.H."/>
            <person name="Larsen T.O."/>
            <person name="De vries R.P."/>
            <person name="Grigoriev I.V."/>
            <person name="Machida M."/>
            <person name="Baker S.E."/>
            <person name="Andersen M.R."/>
        </authorList>
    </citation>
    <scope>NUCLEOTIDE SEQUENCE [LARGE SCALE GENOMIC DNA]</scope>
    <source>
        <strain evidence="2 3">CBS 126849</strain>
    </source>
</reference>
<sequence length="98" mass="11308">MSPLSETPQPSSQSSHHLSTVDKWSSMREMDEWIIVIDTACWPTQARGEILQRRSLNGLTSCHHKGWVVGVFKCDKVLHTYWLFWFGQMGWDSCYGSC</sequence>
<gene>
    <name evidence="2" type="ORF">BDV33DRAFT_168793</name>
</gene>
<feature type="region of interest" description="Disordered" evidence="1">
    <location>
        <begin position="1"/>
        <end position="21"/>
    </location>
</feature>
<accession>A0A5N6EYB1</accession>
<evidence type="ECO:0000313" key="3">
    <source>
        <dbReference type="Proteomes" id="UP000326799"/>
    </source>
</evidence>
<dbReference type="AlphaFoldDB" id="A0A5N6EYB1"/>
<dbReference type="Proteomes" id="UP000326799">
    <property type="component" value="Unassembled WGS sequence"/>
</dbReference>
<feature type="compositionally biased region" description="Low complexity" evidence="1">
    <location>
        <begin position="1"/>
        <end position="18"/>
    </location>
</feature>
<protein>
    <submittedName>
        <fullName evidence="2">Uncharacterized protein</fullName>
    </submittedName>
</protein>
<evidence type="ECO:0000256" key="1">
    <source>
        <dbReference type="SAM" id="MobiDB-lite"/>
    </source>
</evidence>
<name>A0A5N6EYB1_9EURO</name>
<keyword evidence="3" id="KW-1185">Reference proteome</keyword>
<proteinExistence type="predicted"/>